<dbReference type="GO" id="GO:0005789">
    <property type="term" value="C:endoplasmic reticulum membrane"/>
    <property type="evidence" value="ECO:0007669"/>
    <property type="project" value="UniProtKB-SubCell"/>
</dbReference>
<evidence type="ECO:0000256" key="4">
    <source>
        <dbReference type="ARBA" id="ARBA00022824"/>
    </source>
</evidence>
<evidence type="ECO:0000256" key="7">
    <source>
        <dbReference type="ARBA" id="ARBA00037565"/>
    </source>
</evidence>
<dbReference type="AlphaFoldDB" id="V5GHX9"/>
<organism evidence="12 13">
    <name type="scientific">Kalmanozyma brasiliensis (strain GHG001)</name>
    <name type="common">Yeast</name>
    <name type="synonym">Pseudozyma brasiliensis</name>
    <dbReference type="NCBI Taxonomy" id="1365824"/>
    <lineage>
        <taxon>Eukaryota</taxon>
        <taxon>Fungi</taxon>
        <taxon>Dikarya</taxon>
        <taxon>Basidiomycota</taxon>
        <taxon>Ustilaginomycotina</taxon>
        <taxon>Ustilaginomycetes</taxon>
        <taxon>Ustilaginales</taxon>
        <taxon>Ustilaginaceae</taxon>
        <taxon>Kalmanozyma</taxon>
    </lineage>
</organism>
<dbReference type="GeneID" id="27421406"/>
<evidence type="ECO:0000256" key="2">
    <source>
        <dbReference type="ARBA" id="ARBA00022692"/>
    </source>
</evidence>
<evidence type="ECO:0000256" key="6">
    <source>
        <dbReference type="ARBA" id="ARBA00023136"/>
    </source>
</evidence>
<feature type="signal peptide" evidence="11">
    <location>
        <begin position="1"/>
        <end position="22"/>
    </location>
</feature>
<comment type="subcellular location">
    <subcellularLocation>
        <location evidence="1">Endoplasmic reticulum membrane</location>
        <topology evidence="1">Single-pass type I membrane protein</topology>
    </subcellularLocation>
</comment>
<keyword evidence="3 11" id="KW-0732">Signal</keyword>
<dbReference type="EMBL" id="KI545891">
    <property type="protein sequence ID" value="EST05557.1"/>
    <property type="molecule type" value="Genomic_DNA"/>
</dbReference>
<evidence type="ECO:0000256" key="9">
    <source>
        <dbReference type="SAM" id="MobiDB-lite"/>
    </source>
</evidence>
<reference evidence="13" key="1">
    <citation type="journal article" date="2013" name="Genome Announc.">
        <title>Draft genome sequence of Pseudozyma brasiliensis sp. nov. strain GHG001, a high producer of endo-1,4-xylanase isolated from an insect pest of sugarcane.</title>
        <authorList>
            <person name="Oliveira J.V.D.C."/>
            <person name="dos Santos R.A.C."/>
            <person name="Borges T.A."/>
            <person name="Riano-Pachon D.M."/>
            <person name="Goldman G.H."/>
        </authorList>
    </citation>
    <scope>NUCLEOTIDE SEQUENCE [LARGE SCALE GENOMIC DNA]</scope>
    <source>
        <strain evidence="13">GHG001</strain>
    </source>
</reference>
<feature type="chain" id="PRO_5004733643" description="Translocon-associated protein subunit alpha" evidence="11">
    <location>
        <begin position="23"/>
        <end position="254"/>
    </location>
</feature>
<dbReference type="InterPro" id="IPR005595">
    <property type="entry name" value="TRAP_alpha"/>
</dbReference>
<keyword evidence="2 10" id="KW-0812">Transmembrane</keyword>
<feature type="non-terminal residue" evidence="12">
    <location>
        <position position="254"/>
    </location>
</feature>
<evidence type="ECO:0000256" key="1">
    <source>
        <dbReference type="ARBA" id="ARBA00004115"/>
    </source>
</evidence>
<feature type="region of interest" description="Disordered" evidence="9">
    <location>
        <begin position="196"/>
        <end position="254"/>
    </location>
</feature>
<evidence type="ECO:0000256" key="5">
    <source>
        <dbReference type="ARBA" id="ARBA00022989"/>
    </source>
</evidence>
<dbReference type="Proteomes" id="UP000019377">
    <property type="component" value="Unassembled WGS sequence"/>
</dbReference>
<feature type="transmembrane region" description="Helical" evidence="10">
    <location>
        <begin position="166"/>
        <end position="184"/>
    </location>
</feature>
<keyword evidence="5 10" id="KW-1133">Transmembrane helix</keyword>
<dbReference type="PANTHER" id="PTHR12924">
    <property type="entry name" value="TRANSLOCON-ASSOCIATED PROTEIN, ALPHA SUBUNIT"/>
    <property type="match status" value="1"/>
</dbReference>
<keyword evidence="13" id="KW-1185">Reference proteome</keyword>
<keyword evidence="6 10" id="KW-0472">Membrane</keyword>
<evidence type="ECO:0008006" key="14">
    <source>
        <dbReference type="Google" id="ProtNLM"/>
    </source>
</evidence>
<comment type="similarity">
    <text evidence="8">Belongs to the IRC22 family.</text>
</comment>
<dbReference type="RefSeq" id="XP_016290546.1">
    <property type="nucleotide sequence ID" value="XM_016438710.1"/>
</dbReference>
<name>V5GHX9_KALBG</name>
<dbReference type="HOGENOM" id="CLU_068820_1_0_1"/>
<dbReference type="PANTHER" id="PTHR12924:SF0">
    <property type="entry name" value="TRANSLOCON-ASSOCIATED PROTEIN SUBUNIT ALPHA"/>
    <property type="match status" value="1"/>
</dbReference>
<proteinExistence type="inferred from homology"/>
<protein>
    <recommendedName>
        <fullName evidence="14">Translocon-associated protein subunit alpha</fullName>
    </recommendedName>
</protein>
<evidence type="ECO:0000256" key="10">
    <source>
        <dbReference type="SAM" id="Phobius"/>
    </source>
</evidence>
<dbReference type="OrthoDB" id="1926781at2759"/>
<dbReference type="Pfam" id="PF03896">
    <property type="entry name" value="TRAP_alpha"/>
    <property type="match status" value="1"/>
</dbReference>
<evidence type="ECO:0000256" key="8">
    <source>
        <dbReference type="ARBA" id="ARBA00038311"/>
    </source>
</evidence>
<gene>
    <name evidence="12" type="ORF">PSEUBRA_SCAF5g02425</name>
</gene>
<evidence type="ECO:0000256" key="11">
    <source>
        <dbReference type="SAM" id="SignalP"/>
    </source>
</evidence>
<accession>V5GHX9</accession>
<evidence type="ECO:0000313" key="13">
    <source>
        <dbReference type="Proteomes" id="UP000019377"/>
    </source>
</evidence>
<comment type="function">
    <text evidence="7">Is probably involved in a pathway contributing to genomic integrity.</text>
</comment>
<evidence type="ECO:0000256" key="3">
    <source>
        <dbReference type="ARBA" id="ARBA00022729"/>
    </source>
</evidence>
<keyword evidence="4" id="KW-0256">Endoplasmic reticulum</keyword>
<sequence>MRFFSLAATALLALVPAALVAAQAHDTPELGIVTTFPNNPFSIVKNGQANTVVFSITNPPKEDRLLTLQSVTGAFLNPKKEDGQKGRVLRNMTTTTFKSRPLRSVGGRPVQIPFDFVPEFKPQDLPVEFSLLVNDEQTGKKHRIHAYRGTVKVIEPAKSWFDLQLISVYIIGLAALAGAGYFVYATYIVKEETSATGGPKKFEKPVVEKQTGVQDEWIPEHHLRARKSKGKSAGALSSGDDEPSSPKKRGKGRK</sequence>
<evidence type="ECO:0000313" key="12">
    <source>
        <dbReference type="EMBL" id="EST05557.1"/>
    </source>
</evidence>
<dbReference type="OMA" id="YQEEWIP"/>
<dbReference type="eggNOG" id="ENOG502S7BF">
    <property type="taxonomic scope" value="Eukaryota"/>
</dbReference>